<dbReference type="PATRIC" id="fig|315405.12.peg.952"/>
<protein>
    <submittedName>
        <fullName evidence="1">Phage protein</fullName>
    </submittedName>
</protein>
<evidence type="ECO:0000313" key="2">
    <source>
        <dbReference type="Proteomes" id="UP000071927"/>
    </source>
</evidence>
<accession>A0A139R425</accession>
<sequence>MKIELLHVINGYRKFHLGFYDDMHQAIKALKNHVYAYSAISEPRFRKSMSGDTIRIDYGAKTCYYLLEARKVY</sequence>
<proteinExistence type="predicted"/>
<comment type="caution">
    <text evidence="1">The sequence shown here is derived from an EMBL/GenBank/DDBJ whole genome shotgun (WGS) entry which is preliminary data.</text>
</comment>
<dbReference type="AlphaFoldDB" id="A0A139R425"/>
<organism evidence="1 2">
    <name type="scientific">Streptococcus gallolyticus</name>
    <dbReference type="NCBI Taxonomy" id="315405"/>
    <lineage>
        <taxon>Bacteria</taxon>
        <taxon>Bacillati</taxon>
        <taxon>Bacillota</taxon>
        <taxon>Bacilli</taxon>
        <taxon>Lactobacillales</taxon>
        <taxon>Streptococcaceae</taxon>
        <taxon>Streptococcus</taxon>
    </lineage>
</organism>
<dbReference type="Proteomes" id="UP000071927">
    <property type="component" value="Unassembled WGS sequence"/>
</dbReference>
<name>A0A139R425_9STRE</name>
<dbReference type="EMBL" id="LQXV01000149">
    <property type="protein sequence ID" value="KXU09394.1"/>
    <property type="molecule type" value="Genomic_DNA"/>
</dbReference>
<dbReference type="RefSeq" id="WP_061459875.1">
    <property type="nucleotide sequence ID" value="NZ_KQ970571.1"/>
</dbReference>
<evidence type="ECO:0000313" key="1">
    <source>
        <dbReference type="EMBL" id="KXU09394.1"/>
    </source>
</evidence>
<gene>
    <name evidence="1" type="ORF">SGADD03_00799</name>
</gene>
<reference evidence="1 2" key="1">
    <citation type="submission" date="2016-01" db="EMBL/GenBank/DDBJ databases">
        <title>Highly variable Streptococcus oralis are common among viridans streptococci isolated from primates.</title>
        <authorList>
            <person name="Denapaite D."/>
            <person name="Rieger M."/>
            <person name="Koendgen S."/>
            <person name="Brueckner R."/>
            <person name="Ochigava I."/>
            <person name="Kappeler P."/>
            <person name="Maetz-Rensing K."/>
            <person name="Leendertz F."/>
            <person name="Hakenbeck R."/>
        </authorList>
    </citation>
    <scope>NUCLEOTIDE SEQUENCE [LARGE SCALE GENOMIC DNA]</scope>
    <source>
        <strain evidence="1 2">DD03</strain>
    </source>
</reference>